<reference evidence="1" key="1">
    <citation type="journal article" date="2023" name="G3 (Bethesda)">
        <title>A reference genome for the long-term kleptoplast-retaining sea slug Elysia crispata morphotype clarki.</title>
        <authorList>
            <person name="Eastman K.E."/>
            <person name="Pendleton A.L."/>
            <person name="Shaikh M.A."/>
            <person name="Suttiyut T."/>
            <person name="Ogas R."/>
            <person name="Tomko P."/>
            <person name="Gavelis G."/>
            <person name="Widhalm J.R."/>
            <person name="Wisecaver J.H."/>
        </authorList>
    </citation>
    <scope>NUCLEOTIDE SEQUENCE</scope>
    <source>
        <strain evidence="1">ECLA1</strain>
    </source>
</reference>
<gene>
    <name evidence="1" type="ORF">RRG08_066560</name>
</gene>
<name>A0AAE0YNM7_9GAST</name>
<protein>
    <submittedName>
        <fullName evidence="1">Uncharacterized protein</fullName>
    </submittedName>
</protein>
<accession>A0AAE0YNM7</accession>
<organism evidence="1 2">
    <name type="scientific">Elysia crispata</name>
    <name type="common">lettuce slug</name>
    <dbReference type="NCBI Taxonomy" id="231223"/>
    <lineage>
        <taxon>Eukaryota</taxon>
        <taxon>Metazoa</taxon>
        <taxon>Spiralia</taxon>
        <taxon>Lophotrochozoa</taxon>
        <taxon>Mollusca</taxon>
        <taxon>Gastropoda</taxon>
        <taxon>Heterobranchia</taxon>
        <taxon>Euthyneura</taxon>
        <taxon>Panpulmonata</taxon>
        <taxon>Sacoglossa</taxon>
        <taxon>Placobranchoidea</taxon>
        <taxon>Plakobranchidae</taxon>
        <taxon>Elysia</taxon>
    </lineage>
</organism>
<sequence length="463" mass="50777">MKPKYSNCWSCRKHVQKISNTINRNILYLQISWAKDLLTTAGSVVTASSTVQCQRTNLESACQQHQVQKVVQEMEDSIFTIGRMAGASSAEQTSNTVIEAPGLSLEVQIEANMASLTGKEIGQGTFSMTLPTNGGNGWKTFYPTSTHASNSVLNLQGRSVSSRLTKASGQIFTLDPSRYAYSQATKFICRRQTHWCLELWAHERCGRSSRVKAAWFNDLTHILLYFYDAMTLFRPDYIKCPQQSAASVNLSWNRTYTGSDKARQAVAYWDTSCACWTSSPTVQLYRTSKASRSCCSRVPHLSNESRSWTSQEIEFSSNFFGSFSLSELIVAPNPIDFGSLANFSDDLADSPYALDQQGPTISASSGGDLDVVKGGTIRLSKTGWVVNVNGRDGGAKNFKYQGSSVVLEVEMGPWALEMSREKSHPTIGCAVETGPPPLIHGKSGCHGLLPQMSSPSAVEPSRD</sequence>
<comment type="caution">
    <text evidence="1">The sequence shown here is derived from an EMBL/GenBank/DDBJ whole genome shotgun (WGS) entry which is preliminary data.</text>
</comment>
<keyword evidence="2" id="KW-1185">Reference proteome</keyword>
<proteinExistence type="predicted"/>
<evidence type="ECO:0000313" key="1">
    <source>
        <dbReference type="EMBL" id="KAK3752573.1"/>
    </source>
</evidence>
<dbReference type="Proteomes" id="UP001283361">
    <property type="component" value="Unassembled WGS sequence"/>
</dbReference>
<dbReference type="AlphaFoldDB" id="A0AAE0YNM7"/>
<evidence type="ECO:0000313" key="2">
    <source>
        <dbReference type="Proteomes" id="UP001283361"/>
    </source>
</evidence>
<dbReference type="EMBL" id="JAWDGP010005756">
    <property type="protein sequence ID" value="KAK3752573.1"/>
    <property type="molecule type" value="Genomic_DNA"/>
</dbReference>